<dbReference type="Gene3D" id="2.170.300.10">
    <property type="entry name" value="Tie2 ligand-binding domain superfamily"/>
    <property type="match status" value="1"/>
</dbReference>
<reference evidence="1 2" key="1">
    <citation type="journal article" date="2021" name="Elife">
        <title>Chloroplast acquisition without the gene transfer in kleptoplastic sea slugs, Plakobranchus ocellatus.</title>
        <authorList>
            <person name="Maeda T."/>
            <person name="Takahashi S."/>
            <person name="Yoshida T."/>
            <person name="Shimamura S."/>
            <person name="Takaki Y."/>
            <person name="Nagai Y."/>
            <person name="Toyoda A."/>
            <person name="Suzuki Y."/>
            <person name="Arimoto A."/>
            <person name="Ishii H."/>
            <person name="Satoh N."/>
            <person name="Nishiyama T."/>
            <person name="Hasebe M."/>
            <person name="Maruyama T."/>
            <person name="Minagawa J."/>
            <person name="Obokata J."/>
            <person name="Shigenobu S."/>
        </authorList>
    </citation>
    <scope>NUCLEOTIDE SEQUENCE [LARGE SCALE GENOMIC DNA]</scope>
</reference>
<evidence type="ECO:0000313" key="2">
    <source>
        <dbReference type="Proteomes" id="UP000762676"/>
    </source>
</evidence>
<name>A0AAV4G1C0_9GAST</name>
<proteinExistence type="predicted"/>
<gene>
    <name evidence="1" type="ORF">ElyMa_004019000</name>
</gene>
<sequence>MFWLNTEACDSGWFGDNCQYQCHCAGSALCNQDGSCNAGCSDNWFGPACQYDSVSYQATRVPWLLDKDDRTCNDESTSTIYVTLDTAIPITWVRVVFNDADSIDKIRLFYTPQNSRSAKFCPDKRKAQVDDKTVDISCQTSDVAEKLTLDGDSVRHLCSLYISGGRNVALKQRVYQSSTFEFATNKWIAQNAVDGRTSVYEAAKTSRTCTHTDPEAGPGWWKLKFSSAVDISRFLIYNRDGN</sequence>
<dbReference type="SUPFAM" id="SSF49785">
    <property type="entry name" value="Galactose-binding domain-like"/>
    <property type="match status" value="1"/>
</dbReference>
<dbReference type="AlphaFoldDB" id="A0AAV4G1C0"/>
<evidence type="ECO:0000313" key="1">
    <source>
        <dbReference type="EMBL" id="GFR79393.1"/>
    </source>
</evidence>
<dbReference type="InterPro" id="IPR008979">
    <property type="entry name" value="Galactose-bd-like_sf"/>
</dbReference>
<dbReference type="Proteomes" id="UP000762676">
    <property type="component" value="Unassembled WGS sequence"/>
</dbReference>
<comment type="caution">
    <text evidence="1">The sequence shown here is derived from an EMBL/GenBank/DDBJ whole genome shotgun (WGS) entry which is preliminary data.</text>
</comment>
<protein>
    <submittedName>
        <fullName evidence="1">Fucolectin-related protein</fullName>
    </submittedName>
</protein>
<accession>A0AAV4G1C0</accession>
<keyword evidence="2" id="KW-1185">Reference proteome</keyword>
<dbReference type="Gene3D" id="2.60.120.260">
    <property type="entry name" value="Galactose-binding domain-like"/>
    <property type="match status" value="1"/>
</dbReference>
<dbReference type="EMBL" id="BMAT01008175">
    <property type="protein sequence ID" value="GFR79393.1"/>
    <property type="molecule type" value="Genomic_DNA"/>
</dbReference>
<organism evidence="1 2">
    <name type="scientific">Elysia marginata</name>
    <dbReference type="NCBI Taxonomy" id="1093978"/>
    <lineage>
        <taxon>Eukaryota</taxon>
        <taxon>Metazoa</taxon>
        <taxon>Spiralia</taxon>
        <taxon>Lophotrochozoa</taxon>
        <taxon>Mollusca</taxon>
        <taxon>Gastropoda</taxon>
        <taxon>Heterobranchia</taxon>
        <taxon>Euthyneura</taxon>
        <taxon>Panpulmonata</taxon>
        <taxon>Sacoglossa</taxon>
        <taxon>Placobranchoidea</taxon>
        <taxon>Plakobranchidae</taxon>
        <taxon>Elysia</taxon>
    </lineage>
</organism>